<dbReference type="EMBL" id="QXJM01000039">
    <property type="protein sequence ID" value="RIE03012.1"/>
    <property type="molecule type" value="Genomic_DNA"/>
</dbReference>
<accession>A0A398CLB7</accession>
<organism evidence="2 3">
    <name type="scientific">Cohnella faecalis</name>
    <dbReference type="NCBI Taxonomy" id="2315694"/>
    <lineage>
        <taxon>Bacteria</taxon>
        <taxon>Bacillati</taxon>
        <taxon>Bacillota</taxon>
        <taxon>Bacilli</taxon>
        <taxon>Bacillales</taxon>
        <taxon>Paenibacillaceae</taxon>
        <taxon>Cohnella</taxon>
    </lineage>
</organism>
<dbReference type="SUPFAM" id="SSF102405">
    <property type="entry name" value="MCP/YpsA-like"/>
    <property type="match status" value="1"/>
</dbReference>
<feature type="transmembrane region" description="Helical" evidence="1">
    <location>
        <begin position="449"/>
        <end position="468"/>
    </location>
</feature>
<dbReference type="AlphaFoldDB" id="A0A398CLB7"/>
<reference evidence="2 3" key="1">
    <citation type="submission" date="2018-09" db="EMBL/GenBank/DDBJ databases">
        <title>Cohnella cavernae sp. nov., isolated from a karst cave.</title>
        <authorList>
            <person name="Zhu H."/>
        </authorList>
    </citation>
    <scope>NUCLEOTIDE SEQUENCE [LARGE SCALE GENOMIC DNA]</scope>
    <source>
        <strain evidence="2 3">K2E09-144</strain>
    </source>
</reference>
<keyword evidence="1" id="KW-0472">Membrane</keyword>
<gene>
    <name evidence="2" type="ORF">D3H35_20670</name>
</gene>
<keyword evidence="1" id="KW-0812">Transmembrane</keyword>
<dbReference type="Gene3D" id="3.40.50.450">
    <property type="match status" value="1"/>
</dbReference>
<name>A0A398CLB7_9BACL</name>
<evidence type="ECO:0000256" key="1">
    <source>
        <dbReference type="SAM" id="Phobius"/>
    </source>
</evidence>
<keyword evidence="3" id="KW-1185">Reference proteome</keyword>
<feature type="transmembrane region" description="Helical" evidence="1">
    <location>
        <begin position="324"/>
        <end position="340"/>
    </location>
</feature>
<evidence type="ECO:0000313" key="2">
    <source>
        <dbReference type="EMBL" id="RIE03012.1"/>
    </source>
</evidence>
<feature type="transmembrane region" description="Helical" evidence="1">
    <location>
        <begin position="300"/>
        <end position="318"/>
    </location>
</feature>
<evidence type="ECO:0008006" key="4">
    <source>
        <dbReference type="Google" id="ProtNLM"/>
    </source>
</evidence>
<dbReference type="Proteomes" id="UP000266340">
    <property type="component" value="Unassembled WGS sequence"/>
</dbReference>
<dbReference type="OrthoDB" id="1795759at2"/>
<feature type="transmembrane region" description="Helical" evidence="1">
    <location>
        <begin position="474"/>
        <end position="493"/>
    </location>
</feature>
<sequence length="569" mass="66055">MTDRWSEGNQTLAPILVGVTGHIDLIEEQIPKLRQLVKETLLSYARQYPNTPMILLSPLAAGADQVAAEAALQLRDMEGLQIQLYVPLPMPKLEYLKHFPDEKSVDRFHDLLEIADHHYVIPAVEGIEQVIENRETYYSKVSDHITKYCHILIALWDGIEKSSLKAGTSYTIRSMRDGIESELTDSNKLLDPVTSGIVIRIRTPRQSNPNILKPLTVDEPIYPTNFPFETGQEVFGRILQHIEQFNEDVRREENKRTRTDPSDDTLGWRSRTAPGPLQRIAKLYERCNEFAIRLKKQRMALFRNLLTLAVLLVCFYEFMSMYPFLVAGYAVLLGAAYYQYRRGRKLELHRKFLDYRALAEGLRIQFYWSLSGIEKDVSDFYLSQQRSEVEWICSVIRSQHYLNQAHRVPKYDHLQWVKDNWIGKQYMYFVDSARNNQEKGMKSAARFRLLFVSGVLLIFSIYAGNLFFDWFQMTGVASWLLIPAASLVAYSIAYNNYSQQQSYSYIVAEHSRMATLFEYGLKKTNEYLNAEKPESARKVILKLGQEVLDENGSWVYMNRERDIHLPTGF</sequence>
<comment type="caution">
    <text evidence="2">The sequence shown here is derived from an EMBL/GenBank/DDBJ whole genome shotgun (WGS) entry which is preliminary data.</text>
</comment>
<proteinExistence type="predicted"/>
<protein>
    <recommendedName>
        <fullName evidence="4">SMODS and SLOG-associating 2TM effector domain-containing protein</fullName>
    </recommendedName>
</protein>
<dbReference type="RefSeq" id="WP_119151039.1">
    <property type="nucleotide sequence ID" value="NZ_JBHSOV010000017.1"/>
</dbReference>
<keyword evidence="1" id="KW-1133">Transmembrane helix</keyword>
<evidence type="ECO:0000313" key="3">
    <source>
        <dbReference type="Proteomes" id="UP000266340"/>
    </source>
</evidence>